<dbReference type="Proteomes" id="UP001465976">
    <property type="component" value="Unassembled WGS sequence"/>
</dbReference>
<feature type="compositionally biased region" description="Polar residues" evidence="1">
    <location>
        <begin position="360"/>
        <end position="374"/>
    </location>
</feature>
<feature type="region of interest" description="Disordered" evidence="1">
    <location>
        <begin position="356"/>
        <end position="413"/>
    </location>
</feature>
<name>A0ABR3F9T0_9AGAR</name>
<evidence type="ECO:0000313" key="3">
    <source>
        <dbReference type="EMBL" id="KAL0572026.1"/>
    </source>
</evidence>
<dbReference type="EMBL" id="JBAHYK010000683">
    <property type="protein sequence ID" value="KAL0572026.1"/>
    <property type="molecule type" value="Genomic_DNA"/>
</dbReference>
<protein>
    <recommendedName>
        <fullName evidence="5">Glycoside hydrolase family 76 protein</fullName>
    </recommendedName>
</protein>
<evidence type="ECO:0008006" key="5">
    <source>
        <dbReference type="Google" id="ProtNLM"/>
    </source>
</evidence>
<evidence type="ECO:0000313" key="4">
    <source>
        <dbReference type="Proteomes" id="UP001465976"/>
    </source>
</evidence>
<dbReference type="InterPro" id="IPR053169">
    <property type="entry name" value="MUG_Protein"/>
</dbReference>
<keyword evidence="4" id="KW-1185">Reference proteome</keyword>
<dbReference type="Gene3D" id="1.50.10.20">
    <property type="match status" value="1"/>
</dbReference>
<evidence type="ECO:0000256" key="2">
    <source>
        <dbReference type="SAM" id="Phobius"/>
    </source>
</evidence>
<accession>A0ABR3F9T0</accession>
<keyword evidence="2" id="KW-1133">Transmembrane helix</keyword>
<dbReference type="InterPro" id="IPR005198">
    <property type="entry name" value="Glyco_hydro_76"/>
</dbReference>
<gene>
    <name evidence="3" type="ORF">V5O48_009932</name>
</gene>
<feature type="transmembrane region" description="Helical" evidence="2">
    <location>
        <begin position="325"/>
        <end position="346"/>
    </location>
</feature>
<dbReference type="PANTHER" id="PTHR47791">
    <property type="entry name" value="MEIOTICALLY UP-REGULATED GENE 191 PROTEIN"/>
    <property type="match status" value="1"/>
</dbReference>
<sequence>MAQLDALTGQKTYQADIENFYKTGFQALNPDIDIYGYAALQAYIAYGDDSFLNIAEVNWQKGVPATITDSVISARASPIKNVTIASVCPNGGGVFNQVMLTKSKTKRSESGVSVSATGDFLILSASLAAVTSNRTYFDFAEASVEFIQRHFYQGNGLFGNYLNVNDCSVPPKPPFPYDTGCIIHALSLVASLTQNASTISFLRNVVAGATTYGAWHDASGILMDSGESLAHLMRGYAELYKGNNTPTDLKSYVKSYISNQYNAVTEISTVAGSNIYEQKWNGQLATQFSTQPQAAAISALLGGALLDPDDSLESNRTSASVPKGVIAGGVIGGVLTIGLTLGVIWFHIRRKRREKELANPDTTASPFYLTTTLGRTEKSRRPANLKQAHRPDTSRSTASDYSETATDVTSSTRQALDVTMEDLLSALNQRLQSERMTMSQRNRTETKVVDGASVNLR</sequence>
<keyword evidence="2" id="KW-0472">Membrane</keyword>
<feature type="compositionally biased region" description="Polar residues" evidence="1">
    <location>
        <begin position="394"/>
        <end position="413"/>
    </location>
</feature>
<dbReference type="SUPFAM" id="SSF48208">
    <property type="entry name" value="Six-hairpin glycosidases"/>
    <property type="match status" value="1"/>
</dbReference>
<comment type="caution">
    <text evidence="3">The sequence shown here is derived from an EMBL/GenBank/DDBJ whole genome shotgun (WGS) entry which is preliminary data.</text>
</comment>
<dbReference type="Pfam" id="PF03663">
    <property type="entry name" value="Glyco_hydro_76"/>
    <property type="match status" value="1"/>
</dbReference>
<evidence type="ECO:0000256" key="1">
    <source>
        <dbReference type="SAM" id="MobiDB-lite"/>
    </source>
</evidence>
<organism evidence="3 4">
    <name type="scientific">Marasmius crinis-equi</name>
    <dbReference type="NCBI Taxonomy" id="585013"/>
    <lineage>
        <taxon>Eukaryota</taxon>
        <taxon>Fungi</taxon>
        <taxon>Dikarya</taxon>
        <taxon>Basidiomycota</taxon>
        <taxon>Agaricomycotina</taxon>
        <taxon>Agaricomycetes</taxon>
        <taxon>Agaricomycetidae</taxon>
        <taxon>Agaricales</taxon>
        <taxon>Marasmiineae</taxon>
        <taxon>Marasmiaceae</taxon>
        <taxon>Marasmius</taxon>
    </lineage>
</organism>
<feature type="region of interest" description="Disordered" evidence="1">
    <location>
        <begin position="434"/>
        <end position="457"/>
    </location>
</feature>
<dbReference type="InterPro" id="IPR008928">
    <property type="entry name" value="6-hairpin_glycosidase_sf"/>
</dbReference>
<keyword evidence="2" id="KW-0812">Transmembrane</keyword>
<dbReference type="PANTHER" id="PTHR47791:SF3">
    <property type="entry name" value="MEIOTICALLY UP-REGULATED GENE 191 PROTEIN"/>
    <property type="match status" value="1"/>
</dbReference>
<reference evidence="3 4" key="1">
    <citation type="submission" date="2024-02" db="EMBL/GenBank/DDBJ databases">
        <title>A draft genome for the cacao thread blight pathogen Marasmius crinis-equi.</title>
        <authorList>
            <person name="Cohen S.P."/>
            <person name="Baruah I.K."/>
            <person name="Amoako-Attah I."/>
            <person name="Bukari Y."/>
            <person name="Meinhardt L.W."/>
            <person name="Bailey B.A."/>
        </authorList>
    </citation>
    <scope>NUCLEOTIDE SEQUENCE [LARGE SCALE GENOMIC DNA]</scope>
    <source>
        <strain evidence="3 4">GH-76</strain>
    </source>
</reference>
<proteinExistence type="predicted"/>